<evidence type="ECO:0008006" key="4">
    <source>
        <dbReference type="Google" id="ProtNLM"/>
    </source>
</evidence>
<gene>
    <name evidence="2" type="ORF">BMON_0974</name>
</gene>
<dbReference type="STRING" id="1437603.GCA_000771525_01224"/>
<keyword evidence="3" id="KW-1185">Reference proteome</keyword>
<dbReference type="eggNOG" id="ENOG50322BG">
    <property type="taxonomic scope" value="Bacteria"/>
</dbReference>
<evidence type="ECO:0000313" key="2">
    <source>
        <dbReference type="EMBL" id="KFI77287.1"/>
    </source>
</evidence>
<evidence type="ECO:0000256" key="1">
    <source>
        <dbReference type="SAM" id="MobiDB-lite"/>
    </source>
</evidence>
<reference evidence="2 3" key="1">
    <citation type="submission" date="2014-03" db="EMBL/GenBank/DDBJ databases">
        <title>Genomics of Bifidobacteria.</title>
        <authorList>
            <person name="Ventura M."/>
            <person name="Milani C."/>
            <person name="Lugli G.A."/>
        </authorList>
    </citation>
    <scope>NUCLEOTIDE SEQUENCE [LARGE SCALE GENOMIC DNA]</scope>
    <source>
        <strain evidence="2 3">DSM 21395</strain>
    </source>
</reference>
<accession>A0A087C1Y7</accession>
<protein>
    <recommendedName>
        <fullName evidence="4">HTH cro/C1-type domain-containing protein</fullName>
    </recommendedName>
</protein>
<evidence type="ECO:0000313" key="3">
    <source>
        <dbReference type="Proteomes" id="UP000029082"/>
    </source>
</evidence>
<dbReference type="AlphaFoldDB" id="A0A087C1Y7"/>
<organism evidence="2 3">
    <name type="scientific">Bifidobacterium mongoliense DSM 21395</name>
    <dbReference type="NCBI Taxonomy" id="1437603"/>
    <lineage>
        <taxon>Bacteria</taxon>
        <taxon>Bacillati</taxon>
        <taxon>Actinomycetota</taxon>
        <taxon>Actinomycetes</taxon>
        <taxon>Bifidobacteriales</taxon>
        <taxon>Bifidobacteriaceae</taxon>
        <taxon>Bifidobacterium</taxon>
    </lineage>
</organism>
<name>A0A087C1Y7_9BIFI</name>
<feature type="region of interest" description="Disordered" evidence="1">
    <location>
        <begin position="79"/>
        <end position="99"/>
    </location>
</feature>
<dbReference type="Proteomes" id="UP000029082">
    <property type="component" value="Unassembled WGS sequence"/>
</dbReference>
<dbReference type="EMBL" id="JGZE01000008">
    <property type="protein sequence ID" value="KFI77287.1"/>
    <property type="molecule type" value="Genomic_DNA"/>
</dbReference>
<feature type="compositionally biased region" description="Basic and acidic residues" evidence="1">
    <location>
        <begin position="90"/>
        <end position="99"/>
    </location>
</feature>
<proteinExistence type="predicted"/>
<sequence length="99" mass="10907">MSFMDSSSFATLVAHHVAAVIIRSGTSMLRASQLTGIPRVTLIRRLRFPSTSPFDVHELEMLARAFHVDIKTLVSPDTTGEEASVQVTDTRLRGEGDHE</sequence>
<comment type="caution">
    <text evidence="2">The sequence shown here is derived from an EMBL/GenBank/DDBJ whole genome shotgun (WGS) entry which is preliminary data.</text>
</comment>